<sequence length="92" mass="10392">MPNLKVFFSRHADSLTLDPYVIDQWQPGDIVVFGANAHIAIVSDKRNKKGIPYIIHNAGQPVREEDSLIRGYNSQKITGHYRFAYTEAVYAG</sequence>
<dbReference type="EMBL" id="VSSQ01061955">
    <property type="protein sequence ID" value="MPN15239.1"/>
    <property type="molecule type" value="Genomic_DNA"/>
</dbReference>
<organism evidence="1">
    <name type="scientific">bioreactor metagenome</name>
    <dbReference type="NCBI Taxonomy" id="1076179"/>
    <lineage>
        <taxon>unclassified sequences</taxon>
        <taxon>metagenomes</taxon>
        <taxon>ecological metagenomes</taxon>
    </lineage>
</organism>
<gene>
    <name evidence="1" type="ORF">SDC9_162569</name>
</gene>
<evidence type="ECO:0000313" key="1">
    <source>
        <dbReference type="EMBL" id="MPN15239.1"/>
    </source>
</evidence>
<protein>
    <recommendedName>
        <fullName evidence="2">DUF1287 domain-containing protein</fullName>
    </recommendedName>
</protein>
<name>A0A645FPF5_9ZZZZ</name>
<proteinExistence type="predicted"/>
<accession>A0A645FPF5</accession>
<dbReference type="InterPro" id="IPR009706">
    <property type="entry name" value="DUF1287"/>
</dbReference>
<dbReference type="AlphaFoldDB" id="A0A645FPF5"/>
<reference evidence="1" key="1">
    <citation type="submission" date="2019-08" db="EMBL/GenBank/DDBJ databases">
        <authorList>
            <person name="Kucharzyk K."/>
            <person name="Murdoch R.W."/>
            <person name="Higgins S."/>
            <person name="Loffler F."/>
        </authorList>
    </citation>
    <scope>NUCLEOTIDE SEQUENCE</scope>
</reference>
<comment type="caution">
    <text evidence="1">The sequence shown here is derived from an EMBL/GenBank/DDBJ whole genome shotgun (WGS) entry which is preliminary data.</text>
</comment>
<dbReference type="Pfam" id="PF06940">
    <property type="entry name" value="DUF1287"/>
    <property type="match status" value="1"/>
</dbReference>
<evidence type="ECO:0008006" key="2">
    <source>
        <dbReference type="Google" id="ProtNLM"/>
    </source>
</evidence>